<comment type="function">
    <text evidence="7">Converts 2C-methyl-D-erythritol 2,4-cyclodiphosphate (ME-2,4cPP) into 1-hydroxy-2-methyl-2-(E)-butenyl 4-diphosphate.</text>
</comment>
<dbReference type="Gene3D" id="3.30.413.10">
    <property type="entry name" value="Sulfite Reductase Hemoprotein, domain 1"/>
    <property type="match status" value="1"/>
</dbReference>
<evidence type="ECO:0000256" key="1">
    <source>
        <dbReference type="ARBA" id="ARBA00022485"/>
    </source>
</evidence>
<dbReference type="InterPro" id="IPR045854">
    <property type="entry name" value="NO2/SO3_Rdtase_4Fe4S_sf"/>
</dbReference>
<comment type="cofactor">
    <cofactor evidence="7">
        <name>[4Fe-4S] cluster</name>
        <dbReference type="ChEBI" id="CHEBI:49883"/>
    </cofactor>
    <text evidence="7">Binds 1 [4Fe-4S] cluster.</text>
</comment>
<dbReference type="RefSeq" id="WP_041503562.1">
    <property type="nucleotide sequence ID" value="NZ_JPIT01000030.1"/>
</dbReference>
<feature type="binding site" evidence="7">
    <location>
        <position position="566"/>
    </location>
    <ligand>
        <name>[4Fe-4S] cluster</name>
        <dbReference type="ChEBI" id="CHEBI:49883"/>
    </ligand>
</feature>
<dbReference type="Pfam" id="PF04551">
    <property type="entry name" value="GcpE"/>
    <property type="match status" value="1"/>
</dbReference>
<evidence type="ECO:0000313" key="10">
    <source>
        <dbReference type="EMBL" id="KIO44244.1"/>
    </source>
</evidence>
<feature type="binding site" evidence="7">
    <location>
        <position position="525"/>
    </location>
    <ligand>
        <name>[4Fe-4S] cluster</name>
        <dbReference type="ChEBI" id="CHEBI:49883"/>
    </ligand>
</feature>
<comment type="similarity">
    <text evidence="7">Belongs to the IspG family.</text>
</comment>
<dbReference type="PIRSF" id="PIRSF037336">
    <property type="entry name" value="IspG_like"/>
    <property type="match status" value="1"/>
</dbReference>
<dbReference type="SUPFAM" id="SSF56014">
    <property type="entry name" value="Nitrite and sulphite reductase 4Fe-4S domain-like"/>
    <property type="match status" value="1"/>
</dbReference>
<keyword evidence="2 7" id="KW-0479">Metal-binding</keyword>
<feature type="domain" description="IspG C-terminal" evidence="9">
    <location>
        <begin position="521"/>
        <end position="608"/>
    </location>
</feature>
<evidence type="ECO:0000256" key="4">
    <source>
        <dbReference type="ARBA" id="ARBA00023004"/>
    </source>
</evidence>
<organism evidence="10 11">
    <name type="scientific">Sanguibacteroides justesenii</name>
    <dbReference type="NCBI Taxonomy" id="1547597"/>
    <lineage>
        <taxon>Bacteria</taxon>
        <taxon>Pseudomonadati</taxon>
        <taxon>Bacteroidota</taxon>
        <taxon>Bacteroidia</taxon>
        <taxon>Bacteroidales</taxon>
        <taxon>Porphyromonadaceae</taxon>
        <taxon>Sanguibacteroides</taxon>
    </lineage>
</organism>
<keyword evidence="1 7" id="KW-0004">4Fe-4S</keyword>
<dbReference type="GO" id="GO:0016114">
    <property type="term" value="P:terpenoid biosynthetic process"/>
    <property type="evidence" value="ECO:0007669"/>
    <property type="project" value="InterPro"/>
</dbReference>
<dbReference type="HAMAP" id="MF_00159">
    <property type="entry name" value="IspG"/>
    <property type="match status" value="1"/>
</dbReference>
<dbReference type="PANTHER" id="PTHR30454">
    <property type="entry name" value="4-HYDROXY-3-METHYLBUT-2-EN-1-YL DIPHOSPHATE SYNTHASE"/>
    <property type="match status" value="1"/>
</dbReference>
<evidence type="ECO:0000256" key="7">
    <source>
        <dbReference type="HAMAP-Rule" id="MF_00159"/>
    </source>
</evidence>
<dbReference type="InterPro" id="IPR011005">
    <property type="entry name" value="Dihydropteroate_synth-like_sf"/>
</dbReference>
<dbReference type="GO" id="GO:0046429">
    <property type="term" value="F:4-hydroxy-3-methylbut-2-en-1-yl diphosphate synthase activity (ferredoxin)"/>
    <property type="evidence" value="ECO:0007669"/>
    <property type="project" value="UniProtKB-UniRule"/>
</dbReference>
<dbReference type="GO" id="GO:0141197">
    <property type="term" value="F:4-hydroxy-3-methylbut-2-enyl-diphosphate synthase activity (flavodoxin)"/>
    <property type="evidence" value="ECO:0007669"/>
    <property type="project" value="UniProtKB-EC"/>
</dbReference>
<feature type="binding site" evidence="7">
    <location>
        <position position="559"/>
    </location>
    <ligand>
        <name>[4Fe-4S] cluster</name>
        <dbReference type="ChEBI" id="CHEBI:49883"/>
    </ligand>
</feature>
<dbReference type="EC" id="1.17.7.3" evidence="7"/>
<evidence type="ECO:0000313" key="11">
    <source>
        <dbReference type="Proteomes" id="UP000031937"/>
    </source>
</evidence>
<dbReference type="FunFam" id="3.20.20.20:FF:000005">
    <property type="entry name" value="4-hydroxy-3-methylbut-2-en-1-yl diphosphate synthase (flavodoxin)"/>
    <property type="match status" value="1"/>
</dbReference>
<name>A0AB34R875_9PORP</name>
<reference evidence="10 11" key="1">
    <citation type="submission" date="2014-07" db="EMBL/GenBank/DDBJ databases">
        <title>Porphyromonadaceae bacterium OUH 334697 = ATCC BAA-2682 = DSM 28341 draft genome.</title>
        <authorList>
            <person name="Sydenham T.V."/>
            <person name="Hasman H."/>
            <person name="Justesen U.S."/>
        </authorList>
    </citation>
    <scope>NUCLEOTIDE SEQUENCE [LARGE SCALE GENOMIC DNA]</scope>
    <source>
        <strain evidence="10 11">OUH 334697</strain>
    </source>
</reference>
<dbReference type="GO" id="GO:0051539">
    <property type="term" value="F:4 iron, 4 sulfur cluster binding"/>
    <property type="evidence" value="ECO:0007669"/>
    <property type="project" value="UniProtKB-UniRule"/>
</dbReference>
<dbReference type="Gene3D" id="3.20.20.20">
    <property type="entry name" value="Dihydropteroate synthase-like"/>
    <property type="match status" value="1"/>
</dbReference>
<dbReference type="InterPro" id="IPR004588">
    <property type="entry name" value="IspG_bac-typ"/>
</dbReference>
<sequence length="615" mass="68876">MRRRTRQVKIGNTFIGSEYPVLVQSMLNTSTMDTFACVEQAVRIIEAGGELVRITAPGRREAENLKNIHIALREKGYREPLSADIHFNPVAAMIAARYVEKVRINPGNFVDKRATFEHLEYTEEEYTEELERLRAKFTLFLNVCREYHTAVRIGTNHGSLSDRIMSRYGDTPEGMVEATMEYLRVCREEEFNDVVISLKSSDCRVMVEAVRLLVREMEKEGMDYPLHLGVTEAGEGEDGRIRSAVGIGTLLNEGIGDTIRVSLTEAPQKEIPIAQRLVRICTPEYRSEFPVWKSHFVKPLIVADISHVDCIDERITAGLDFHVAAVNDPVYGDLLKAGKQAPEIIYTEALGPELTKLPESVKILVPYENIDVAHVYNRNAVALIGVREFLTLEEEPEGNGVFVEIRGVEEINQELAVKLQREEEAILVLTPTEVLYSNYRHLLERLAELNIKNRVIIRAVVSGEEIDDLNLRVAAHVGGLFIDRQGYGLWISYPQAGNPFDALSISRNILQSAGVRRYKTEFISCPGCGRTLYNLEESVAKVKKAFAHLSKLKIAVMGCIVNGPGEMGDADYGYVGAGNGKVNLYRGKEVVRIAVPESEALEALKQVIIDNGDWE</sequence>
<gene>
    <name evidence="7" type="primary">ispG</name>
    <name evidence="10" type="ORF">IE90_09220</name>
</gene>
<dbReference type="GO" id="GO:0019288">
    <property type="term" value="P:isopentenyl diphosphate biosynthetic process, methylerythritol 4-phosphate pathway"/>
    <property type="evidence" value="ECO:0007669"/>
    <property type="project" value="UniProtKB-UniRule"/>
</dbReference>
<comment type="pathway">
    <text evidence="7">Isoprenoid biosynthesis; isopentenyl diphosphate biosynthesis via DXP pathway; isopentenyl diphosphate from 1-deoxy-D-xylulose 5-phosphate: step 5/6.</text>
</comment>
<proteinExistence type="inferred from homology"/>
<dbReference type="NCBIfam" id="TIGR00612">
    <property type="entry name" value="ispG_gcpE"/>
    <property type="match status" value="1"/>
</dbReference>
<evidence type="ECO:0000256" key="2">
    <source>
        <dbReference type="ARBA" id="ARBA00022723"/>
    </source>
</evidence>
<dbReference type="PANTHER" id="PTHR30454:SF0">
    <property type="entry name" value="4-HYDROXY-3-METHYLBUT-2-EN-1-YL DIPHOSPHATE SYNTHASE (FERREDOXIN), CHLOROPLASTIC"/>
    <property type="match status" value="1"/>
</dbReference>
<evidence type="ECO:0000256" key="6">
    <source>
        <dbReference type="ARBA" id="ARBA00023229"/>
    </source>
</evidence>
<dbReference type="Proteomes" id="UP000031937">
    <property type="component" value="Unassembled WGS sequence"/>
</dbReference>
<feature type="binding site" evidence="7">
    <location>
        <position position="528"/>
    </location>
    <ligand>
        <name>[4Fe-4S] cluster</name>
        <dbReference type="ChEBI" id="CHEBI:49883"/>
    </ligand>
</feature>
<evidence type="ECO:0000256" key="5">
    <source>
        <dbReference type="ARBA" id="ARBA00023014"/>
    </source>
</evidence>
<evidence type="ECO:0000256" key="3">
    <source>
        <dbReference type="ARBA" id="ARBA00023002"/>
    </source>
</evidence>
<keyword evidence="5 7" id="KW-0411">Iron-sulfur</keyword>
<dbReference type="AlphaFoldDB" id="A0AB34R875"/>
<comment type="catalytic activity">
    <reaction evidence="7">
        <text>(2E)-4-hydroxy-3-methylbut-2-enyl diphosphate + oxidized [flavodoxin] + H2O + 2 H(+) = 2-C-methyl-D-erythritol 2,4-cyclic diphosphate + reduced [flavodoxin]</text>
        <dbReference type="Rhea" id="RHEA:43604"/>
        <dbReference type="Rhea" id="RHEA-COMP:10622"/>
        <dbReference type="Rhea" id="RHEA-COMP:10623"/>
        <dbReference type="ChEBI" id="CHEBI:15377"/>
        <dbReference type="ChEBI" id="CHEBI:15378"/>
        <dbReference type="ChEBI" id="CHEBI:57618"/>
        <dbReference type="ChEBI" id="CHEBI:58210"/>
        <dbReference type="ChEBI" id="CHEBI:58483"/>
        <dbReference type="ChEBI" id="CHEBI:128753"/>
        <dbReference type="EC" id="1.17.7.3"/>
    </reaction>
</comment>
<protein>
    <recommendedName>
        <fullName evidence="7">4-hydroxy-3-methylbut-2-en-1-yl diphosphate synthase (flavodoxin)</fullName>
        <ecNumber evidence="7">1.17.7.3</ecNumber>
    </recommendedName>
    <alternativeName>
        <fullName evidence="7">1-hydroxy-2-methyl-2-(E)-butenyl 4-diphosphate synthase</fullName>
    </alternativeName>
</protein>
<dbReference type="EMBL" id="JPIT01000030">
    <property type="protein sequence ID" value="KIO44244.1"/>
    <property type="molecule type" value="Genomic_DNA"/>
</dbReference>
<comment type="caution">
    <text evidence="10">The sequence shown here is derived from an EMBL/GenBank/DDBJ whole genome shotgun (WGS) entry which is preliminary data.</text>
</comment>
<dbReference type="GO" id="GO:0005506">
    <property type="term" value="F:iron ion binding"/>
    <property type="evidence" value="ECO:0007669"/>
    <property type="project" value="InterPro"/>
</dbReference>
<dbReference type="InterPro" id="IPR058578">
    <property type="entry name" value="IspG_TIM"/>
</dbReference>
<accession>A0AB34R875</accession>
<dbReference type="InterPro" id="IPR017178">
    <property type="entry name" value="IspG_atypical"/>
</dbReference>
<keyword evidence="4 7" id="KW-0408">Iron</keyword>
<feature type="domain" description="IspG TIM-barrel" evidence="8">
    <location>
        <begin position="5"/>
        <end position="274"/>
    </location>
</feature>
<evidence type="ECO:0000259" key="8">
    <source>
        <dbReference type="Pfam" id="PF04551"/>
    </source>
</evidence>
<keyword evidence="6 7" id="KW-0414">Isoprene biosynthesis</keyword>
<keyword evidence="3 7" id="KW-0560">Oxidoreductase</keyword>
<evidence type="ECO:0000259" key="9">
    <source>
        <dbReference type="Pfam" id="PF26540"/>
    </source>
</evidence>
<dbReference type="InterPro" id="IPR058579">
    <property type="entry name" value="IspG_C"/>
</dbReference>
<dbReference type="Pfam" id="PF26540">
    <property type="entry name" value="GcpE_C"/>
    <property type="match status" value="1"/>
</dbReference>